<sequence length="90" mass="10153">VQLILSSDFPNSAAKITDFTCAIKLDYQLTGYVIDEKQYEAYELGRQYRPPQWAGCRGGDLRRSGGDEKPAGRCRAWDCCNLFNKKAIIS</sequence>
<reference evidence="1 2" key="1">
    <citation type="journal article" date="2014" name="Nat. Genet.">
        <title>Genome and transcriptome of the porcine whipworm Trichuris suis.</title>
        <authorList>
            <person name="Jex A.R."/>
            <person name="Nejsum P."/>
            <person name="Schwarz E.M."/>
            <person name="Hu L."/>
            <person name="Young N.D."/>
            <person name="Hall R.S."/>
            <person name="Korhonen P.K."/>
            <person name="Liao S."/>
            <person name="Thamsborg S."/>
            <person name="Xia J."/>
            <person name="Xu P."/>
            <person name="Wang S."/>
            <person name="Scheerlinck J.P."/>
            <person name="Hofmann A."/>
            <person name="Sternberg P.W."/>
            <person name="Wang J."/>
            <person name="Gasser R.B."/>
        </authorList>
    </citation>
    <scope>NUCLEOTIDE SEQUENCE [LARGE SCALE GENOMIC DNA]</scope>
    <source>
        <strain evidence="1">DCEP-RM93M</strain>
    </source>
</reference>
<dbReference type="EMBL" id="KL363182">
    <property type="protein sequence ID" value="KFD58955.1"/>
    <property type="molecule type" value="Genomic_DNA"/>
</dbReference>
<proteinExistence type="predicted"/>
<evidence type="ECO:0000313" key="1">
    <source>
        <dbReference type="EMBL" id="KFD58955.1"/>
    </source>
</evidence>
<protein>
    <submittedName>
        <fullName evidence="1">Uncharacterized protein</fullName>
    </submittedName>
</protein>
<organism evidence="1 2">
    <name type="scientific">Trichuris suis</name>
    <name type="common">pig whipworm</name>
    <dbReference type="NCBI Taxonomy" id="68888"/>
    <lineage>
        <taxon>Eukaryota</taxon>
        <taxon>Metazoa</taxon>
        <taxon>Ecdysozoa</taxon>
        <taxon>Nematoda</taxon>
        <taxon>Enoplea</taxon>
        <taxon>Dorylaimia</taxon>
        <taxon>Trichinellida</taxon>
        <taxon>Trichuridae</taxon>
        <taxon>Trichuris</taxon>
    </lineage>
</organism>
<gene>
    <name evidence="1" type="ORF">M513_00118</name>
</gene>
<dbReference type="AlphaFoldDB" id="A0A085MP09"/>
<accession>A0A085MP09</accession>
<name>A0A085MP09_9BILA</name>
<dbReference type="Proteomes" id="UP000030764">
    <property type="component" value="Unassembled WGS sequence"/>
</dbReference>
<keyword evidence="2" id="KW-1185">Reference proteome</keyword>
<evidence type="ECO:0000313" key="2">
    <source>
        <dbReference type="Proteomes" id="UP000030764"/>
    </source>
</evidence>
<feature type="non-terminal residue" evidence="1">
    <location>
        <position position="1"/>
    </location>
</feature>